<evidence type="ECO:0000256" key="1">
    <source>
        <dbReference type="SAM" id="Phobius"/>
    </source>
</evidence>
<keyword evidence="3" id="KW-1185">Reference proteome</keyword>
<gene>
    <name evidence="2" type="ORF">KP509_16G048400</name>
</gene>
<evidence type="ECO:0000313" key="2">
    <source>
        <dbReference type="EMBL" id="KAH7387920.1"/>
    </source>
</evidence>
<evidence type="ECO:0000313" key="3">
    <source>
        <dbReference type="Proteomes" id="UP000825935"/>
    </source>
</evidence>
<comment type="caution">
    <text evidence="2">The sequence shown here is derived from an EMBL/GenBank/DDBJ whole genome shotgun (WGS) entry which is preliminary data.</text>
</comment>
<dbReference type="Proteomes" id="UP000825935">
    <property type="component" value="Chromosome 16"/>
</dbReference>
<organism evidence="2 3">
    <name type="scientific">Ceratopteris richardii</name>
    <name type="common">Triangle waterfern</name>
    <dbReference type="NCBI Taxonomy" id="49495"/>
    <lineage>
        <taxon>Eukaryota</taxon>
        <taxon>Viridiplantae</taxon>
        <taxon>Streptophyta</taxon>
        <taxon>Embryophyta</taxon>
        <taxon>Tracheophyta</taxon>
        <taxon>Polypodiopsida</taxon>
        <taxon>Polypodiidae</taxon>
        <taxon>Polypodiales</taxon>
        <taxon>Pteridineae</taxon>
        <taxon>Pteridaceae</taxon>
        <taxon>Parkerioideae</taxon>
        <taxon>Ceratopteris</taxon>
    </lineage>
</organism>
<sequence length="137" mass="15934">MQESSMDKQSFVIVVYAFSILIFFFWVRTGEYHDTCFCLQTNHNALMLRSCKFIGLCLLQIRFSRLVGRYSIRYSCPTAYSEFCAAESNAVCSNVSFFPDSKGNLKAKSGRYNFLRQSKERKGFHARNMRTEEIDLL</sequence>
<keyword evidence="1" id="KW-1133">Transmembrane helix</keyword>
<protein>
    <submittedName>
        <fullName evidence="2">Uncharacterized protein</fullName>
    </submittedName>
</protein>
<name>A0A8T2SZF0_CERRI</name>
<proteinExistence type="predicted"/>
<feature type="transmembrane region" description="Helical" evidence="1">
    <location>
        <begin position="12"/>
        <end position="29"/>
    </location>
</feature>
<keyword evidence="1" id="KW-0472">Membrane</keyword>
<keyword evidence="1" id="KW-0812">Transmembrane</keyword>
<accession>A0A8T2SZF0</accession>
<reference evidence="2" key="1">
    <citation type="submission" date="2021-08" db="EMBL/GenBank/DDBJ databases">
        <title>WGS assembly of Ceratopteris richardii.</title>
        <authorList>
            <person name="Marchant D.B."/>
            <person name="Chen G."/>
            <person name="Jenkins J."/>
            <person name="Shu S."/>
            <person name="Leebens-Mack J."/>
            <person name="Grimwood J."/>
            <person name="Schmutz J."/>
            <person name="Soltis P."/>
            <person name="Soltis D."/>
            <person name="Chen Z.-H."/>
        </authorList>
    </citation>
    <scope>NUCLEOTIDE SEQUENCE</scope>
    <source>
        <strain evidence="2">Whitten #5841</strain>
        <tissue evidence="2">Leaf</tissue>
    </source>
</reference>
<dbReference type="EMBL" id="CM035421">
    <property type="protein sequence ID" value="KAH7387920.1"/>
    <property type="molecule type" value="Genomic_DNA"/>
</dbReference>
<dbReference type="AlphaFoldDB" id="A0A8T2SZF0"/>